<dbReference type="EMBL" id="AQGW01000025">
    <property type="protein sequence ID" value="MBE0384287.1"/>
    <property type="molecule type" value="Genomic_DNA"/>
</dbReference>
<evidence type="ECO:0000256" key="1">
    <source>
        <dbReference type="SAM" id="Phobius"/>
    </source>
</evidence>
<dbReference type="PIRSF" id="PIRSF018266">
    <property type="entry name" value="FecR"/>
    <property type="match status" value="1"/>
</dbReference>
<proteinExistence type="predicted"/>
<sequence>MNEQRLEQAADWLDRINDLNDHDREELSLWLKCAENKNAFEKIANVFGDPAVKQALYIYTKQNNLATPEIAPNTKRSRNFPVLALAASFSAIAFAVYWLAIPGQAFTPTPIAKTAVETNLPQLLEARLGKRVSKLLDDGSYLHLNADSELTAHLLPHSRQIELKKGQVFFDVAKDKTRPFIINSGQASIKVLGTSFDVERNKDEVVVTVYEGRVEVSALDKVILTPSQQAVIKNGHIAVDYSQQLAQLPAWRMGWIDAKKEPLTTVIKQLQRYSPMVIKVDNALNNTLISGRFNLETPQQSLMLIASTYNWNVEKKSNELHLTRP</sequence>
<dbReference type="Pfam" id="PF04773">
    <property type="entry name" value="FecR"/>
    <property type="match status" value="1"/>
</dbReference>
<dbReference type="RefSeq" id="WP_104643827.1">
    <property type="nucleotide sequence ID" value="NZ_AQGW01000025.1"/>
</dbReference>
<dbReference type="PANTHER" id="PTHR30273">
    <property type="entry name" value="PERIPLASMIC SIGNAL SENSOR AND SIGMA FACTOR ACTIVATOR FECR-RELATED"/>
    <property type="match status" value="1"/>
</dbReference>
<dbReference type="Proteomes" id="UP000238288">
    <property type="component" value="Chromosome PCAR9b"/>
</dbReference>
<dbReference type="GeneID" id="93665382"/>
<dbReference type="PANTHER" id="PTHR30273:SF2">
    <property type="entry name" value="PROTEIN FECR"/>
    <property type="match status" value="1"/>
</dbReference>
<keyword evidence="1" id="KW-0472">Membrane</keyword>
<organism evidence="4 5">
    <name type="scientific">Pseudoalteromonas carrageenovora IAM 12662</name>
    <dbReference type="NCBI Taxonomy" id="1314868"/>
    <lineage>
        <taxon>Bacteria</taxon>
        <taxon>Pseudomonadati</taxon>
        <taxon>Pseudomonadota</taxon>
        <taxon>Gammaproteobacteria</taxon>
        <taxon>Alteromonadales</taxon>
        <taxon>Pseudoalteromonadaceae</taxon>
        <taxon>Pseudoalteromonas</taxon>
    </lineage>
</organism>
<name>A0A2K4XEE9_PSEVC</name>
<feature type="transmembrane region" description="Helical" evidence="1">
    <location>
        <begin position="80"/>
        <end position="100"/>
    </location>
</feature>
<reference evidence="3 6" key="1">
    <citation type="submission" date="2015-06" db="EMBL/GenBank/DDBJ databases">
        <title>Genome sequence of Pseudoalteromonas carrageenovora.</title>
        <authorList>
            <person name="Xie B.-B."/>
            <person name="Rong J.-C."/>
            <person name="Qin Q.-L."/>
            <person name="Zhang Y.-Z."/>
        </authorList>
    </citation>
    <scope>NUCLEOTIDE SEQUENCE [LARGE SCALE GENOMIC DNA]</scope>
    <source>
        <strain evidence="3 6">IAM 12662</strain>
    </source>
</reference>
<dbReference type="EMBL" id="LT965929">
    <property type="protein sequence ID" value="SOU42675.1"/>
    <property type="molecule type" value="Genomic_DNA"/>
</dbReference>
<evidence type="ECO:0000313" key="6">
    <source>
        <dbReference type="Proteomes" id="UP000615003"/>
    </source>
</evidence>
<dbReference type="InterPro" id="IPR006860">
    <property type="entry name" value="FecR"/>
</dbReference>
<dbReference type="Gene3D" id="2.60.120.1440">
    <property type="match status" value="1"/>
</dbReference>
<protein>
    <submittedName>
        <fullName evidence="4">Transmembrane sensor</fullName>
    </submittedName>
</protein>
<dbReference type="AlphaFoldDB" id="A0A2K4XEE9"/>
<dbReference type="GO" id="GO:0016989">
    <property type="term" value="F:sigma factor antagonist activity"/>
    <property type="evidence" value="ECO:0007669"/>
    <property type="project" value="TreeGrafter"/>
</dbReference>
<dbReference type="Gene3D" id="3.55.50.30">
    <property type="match status" value="1"/>
</dbReference>
<dbReference type="OrthoDB" id="9771237at2"/>
<keyword evidence="6" id="KW-1185">Reference proteome</keyword>
<keyword evidence="1" id="KW-1133">Transmembrane helix</keyword>
<reference evidence="4 5" key="2">
    <citation type="submission" date="2017-11" db="EMBL/GenBank/DDBJ databases">
        <authorList>
            <person name="Han C.G."/>
        </authorList>
    </citation>
    <scope>NUCLEOTIDE SEQUENCE [LARGE SCALE GENOMIC DNA]</scope>
    <source>
        <strain evidence="5">ATCC 43555</strain>
        <strain evidence="4">ATCC43555</strain>
    </source>
</reference>
<dbReference type="InterPro" id="IPR012373">
    <property type="entry name" value="Ferrdict_sens_TM"/>
</dbReference>
<gene>
    <name evidence="4" type="ORF">PCAR9_B0193</name>
    <name evidence="3" type="ORF">PCARR_b0241</name>
</gene>
<evidence type="ECO:0000313" key="5">
    <source>
        <dbReference type="Proteomes" id="UP000238288"/>
    </source>
</evidence>
<evidence type="ECO:0000313" key="4">
    <source>
        <dbReference type="EMBL" id="SOU42675.1"/>
    </source>
</evidence>
<feature type="domain" description="FecR protein" evidence="2">
    <location>
        <begin position="128"/>
        <end position="215"/>
    </location>
</feature>
<dbReference type="Proteomes" id="UP000615003">
    <property type="component" value="Unassembled WGS sequence"/>
</dbReference>
<evidence type="ECO:0000259" key="2">
    <source>
        <dbReference type="Pfam" id="PF04773"/>
    </source>
</evidence>
<keyword evidence="1 4" id="KW-0812">Transmembrane</keyword>
<evidence type="ECO:0000313" key="3">
    <source>
        <dbReference type="EMBL" id="MBE0384287.1"/>
    </source>
</evidence>
<accession>A0A2K4XEE9</accession>